<proteinExistence type="predicted"/>
<dbReference type="Proteomes" id="UP000326939">
    <property type="component" value="Chromosome 12"/>
</dbReference>
<comment type="caution">
    <text evidence="2">The sequence shown here is derived from an EMBL/GenBank/DDBJ whole genome shotgun (WGS) entry which is preliminary data.</text>
</comment>
<dbReference type="EMBL" id="VDCV01000012">
    <property type="protein sequence ID" value="KAB5532181.1"/>
    <property type="molecule type" value="Genomic_DNA"/>
</dbReference>
<dbReference type="AlphaFoldDB" id="A0A5N5KPB1"/>
<reference evidence="3" key="1">
    <citation type="journal article" date="2019" name="Gigascience">
        <title>De novo genome assembly of the endangered Acer yangbiense, a plant species with extremely small populations endemic to Yunnan Province, China.</title>
        <authorList>
            <person name="Yang J."/>
            <person name="Wariss H.M."/>
            <person name="Tao L."/>
            <person name="Zhang R."/>
            <person name="Yun Q."/>
            <person name="Hollingsworth P."/>
            <person name="Dao Z."/>
            <person name="Luo G."/>
            <person name="Guo H."/>
            <person name="Ma Y."/>
            <person name="Sun W."/>
        </authorList>
    </citation>
    <scope>NUCLEOTIDE SEQUENCE [LARGE SCALE GENOMIC DNA]</scope>
    <source>
        <strain evidence="3">cv. br00</strain>
    </source>
</reference>
<sequence>MGCGGSRPENRADVLPAKLRPLLWKRYEEMKRQKNAGILKDSPNHSKKELLKDGVSDGDNSSNHHSPRDNDRGSSSSQEDDVRVAPAPECDETTTGNVKIAEAVELKPELNKQSEQVKGKPDEATLPAGSINVISNEKTTQIKEVETPVAGSQGLASAAPYNNETSDKQDSKHGEDGEDKTLEAMDTAMKIVNEIETGGDQNEQDSELEDEEEGRLSSMDESCICPGSPSFRVYFIESSTNTDDEDKDDDTDKKSSSDQESSEIIESVSSNELSGAIEKKKGKRGRRFRVIPKGKNLLNVKSCYYPSCSGGHDKARLLGQ</sequence>
<feature type="compositionally biased region" description="Basic and acidic residues" evidence="1">
    <location>
        <begin position="42"/>
        <end position="55"/>
    </location>
</feature>
<feature type="compositionally biased region" description="Basic and acidic residues" evidence="1">
    <location>
        <begin position="102"/>
        <end position="123"/>
    </location>
</feature>
<feature type="compositionally biased region" description="Low complexity" evidence="1">
    <location>
        <begin position="258"/>
        <end position="272"/>
    </location>
</feature>
<gene>
    <name evidence="2" type="ORF">DKX38_018851</name>
</gene>
<keyword evidence="3" id="KW-1185">Reference proteome</keyword>
<protein>
    <submittedName>
        <fullName evidence="2">Uncharacterized protein</fullName>
    </submittedName>
</protein>
<feature type="compositionally biased region" description="Basic and acidic residues" evidence="1">
    <location>
        <begin position="165"/>
        <end position="183"/>
    </location>
</feature>
<accession>A0A5N5KPB1</accession>
<evidence type="ECO:0000256" key="1">
    <source>
        <dbReference type="SAM" id="MobiDB-lite"/>
    </source>
</evidence>
<evidence type="ECO:0000313" key="3">
    <source>
        <dbReference type="Proteomes" id="UP000326939"/>
    </source>
</evidence>
<feature type="compositionally biased region" description="Acidic residues" evidence="1">
    <location>
        <begin position="202"/>
        <end position="213"/>
    </location>
</feature>
<name>A0A5N5KPB1_9ROSI</name>
<evidence type="ECO:0000313" key="2">
    <source>
        <dbReference type="EMBL" id="KAB5532181.1"/>
    </source>
</evidence>
<feature type="region of interest" description="Disordered" evidence="1">
    <location>
        <begin position="235"/>
        <end position="285"/>
    </location>
</feature>
<feature type="region of interest" description="Disordered" evidence="1">
    <location>
        <begin position="34"/>
        <end position="223"/>
    </location>
</feature>
<organism evidence="2 3">
    <name type="scientific">Salix brachista</name>
    <dbReference type="NCBI Taxonomy" id="2182728"/>
    <lineage>
        <taxon>Eukaryota</taxon>
        <taxon>Viridiplantae</taxon>
        <taxon>Streptophyta</taxon>
        <taxon>Embryophyta</taxon>
        <taxon>Tracheophyta</taxon>
        <taxon>Spermatophyta</taxon>
        <taxon>Magnoliopsida</taxon>
        <taxon>eudicotyledons</taxon>
        <taxon>Gunneridae</taxon>
        <taxon>Pentapetalae</taxon>
        <taxon>rosids</taxon>
        <taxon>fabids</taxon>
        <taxon>Malpighiales</taxon>
        <taxon>Salicaceae</taxon>
        <taxon>Saliceae</taxon>
        <taxon>Salix</taxon>
    </lineage>
</organism>